<dbReference type="Gene3D" id="1.10.357.10">
    <property type="entry name" value="Tetracycline Repressor, domain 2"/>
    <property type="match status" value="1"/>
</dbReference>
<dbReference type="PANTHER" id="PTHR30055:SF234">
    <property type="entry name" value="HTH-TYPE TRANSCRIPTIONAL REGULATOR BETI"/>
    <property type="match status" value="1"/>
</dbReference>
<reference evidence="6 7" key="1">
    <citation type="submission" date="2017-09" db="EMBL/GenBank/DDBJ databases">
        <title>The Catabolism of 3,6-Dichlorosalicylic acid is Initiated by the Cytochrome P450 Monooxygenase DsmABC in Rhizorhabdus dicambivorans Ndbn-20.</title>
        <authorList>
            <person name="Na L."/>
        </authorList>
    </citation>
    <scope>NUCLEOTIDE SEQUENCE [LARGE SCALE GENOMIC DNA]</scope>
    <source>
        <strain evidence="6 7">Ndbn-20m</strain>
    </source>
</reference>
<dbReference type="EMBL" id="NWUF01000041">
    <property type="protein sequence ID" value="PCE39911.1"/>
    <property type="molecule type" value="Genomic_DNA"/>
</dbReference>
<keyword evidence="3" id="KW-0804">Transcription</keyword>
<proteinExistence type="predicted"/>
<gene>
    <name evidence="6" type="ORF">COO09_23170</name>
</gene>
<comment type="caution">
    <text evidence="6">The sequence shown here is derived from an EMBL/GenBank/DDBJ whole genome shotgun (WGS) entry which is preliminary data.</text>
</comment>
<dbReference type="GO" id="GO:0003700">
    <property type="term" value="F:DNA-binding transcription factor activity"/>
    <property type="evidence" value="ECO:0007669"/>
    <property type="project" value="TreeGrafter"/>
</dbReference>
<evidence type="ECO:0000313" key="6">
    <source>
        <dbReference type="EMBL" id="PCE39911.1"/>
    </source>
</evidence>
<dbReference type="PROSITE" id="PS50977">
    <property type="entry name" value="HTH_TETR_2"/>
    <property type="match status" value="1"/>
</dbReference>
<dbReference type="InterPro" id="IPR050109">
    <property type="entry name" value="HTH-type_TetR-like_transc_reg"/>
</dbReference>
<dbReference type="RefSeq" id="WP_066969600.1">
    <property type="nucleotide sequence ID" value="NZ_CP023449.1"/>
</dbReference>
<dbReference type="Gene3D" id="1.10.10.60">
    <property type="entry name" value="Homeodomain-like"/>
    <property type="match status" value="1"/>
</dbReference>
<dbReference type="Proteomes" id="UP000218934">
    <property type="component" value="Unassembled WGS sequence"/>
</dbReference>
<dbReference type="InterPro" id="IPR009057">
    <property type="entry name" value="Homeodomain-like_sf"/>
</dbReference>
<dbReference type="KEGG" id="rdi:CMV14_12580"/>
<evidence type="ECO:0000259" key="5">
    <source>
        <dbReference type="PROSITE" id="PS50977"/>
    </source>
</evidence>
<dbReference type="PANTHER" id="PTHR30055">
    <property type="entry name" value="HTH-TYPE TRANSCRIPTIONAL REGULATOR RUTR"/>
    <property type="match status" value="1"/>
</dbReference>
<keyword evidence="7" id="KW-1185">Reference proteome</keyword>
<protein>
    <submittedName>
        <fullName evidence="6">DUF1956 domain-containing protein</fullName>
    </submittedName>
</protein>
<feature type="DNA-binding region" description="H-T-H motif" evidence="4">
    <location>
        <begin position="31"/>
        <end position="50"/>
    </location>
</feature>
<dbReference type="Pfam" id="PF00440">
    <property type="entry name" value="TetR_N"/>
    <property type="match status" value="1"/>
</dbReference>
<accession>A0A2A4FR82</accession>
<evidence type="ECO:0000313" key="7">
    <source>
        <dbReference type="Proteomes" id="UP000218934"/>
    </source>
</evidence>
<dbReference type="OrthoDB" id="2356263at2"/>
<sequence length="215" mass="23319">MIGTRQPKPIETRLLETAIDYFGRHGPEGASTREIAAAAKTMMSSITYHYGGKKGLYLAAARHIGEQLNERMGAVLAASDAAIEAGASRDEAVAAVLAIVDRLAEIMTHPESEPWGRFIVREQMDPTEAFDPIFATMGKAAQRIAVLIETISEGRCAPSEARLRVLAILGQALAYRTARAALLRIMAWDELDADGVAAIRRIIRTQTLAILNSSF</sequence>
<dbReference type="AlphaFoldDB" id="A0A2A4FR82"/>
<dbReference type="SUPFAM" id="SSF48498">
    <property type="entry name" value="Tetracyclin repressor-like, C-terminal domain"/>
    <property type="match status" value="1"/>
</dbReference>
<dbReference type="InterPro" id="IPR036271">
    <property type="entry name" value="Tet_transcr_reg_TetR-rel_C_sf"/>
</dbReference>
<dbReference type="GO" id="GO:0000976">
    <property type="term" value="F:transcription cis-regulatory region binding"/>
    <property type="evidence" value="ECO:0007669"/>
    <property type="project" value="TreeGrafter"/>
</dbReference>
<feature type="domain" description="HTH tetR-type" evidence="5">
    <location>
        <begin position="8"/>
        <end position="68"/>
    </location>
</feature>
<name>A0A2A4FR82_9SPHN</name>
<dbReference type="Pfam" id="PF09209">
    <property type="entry name" value="CecR_C"/>
    <property type="match status" value="1"/>
</dbReference>
<dbReference type="InterPro" id="IPR015292">
    <property type="entry name" value="Tscrpt_reg_YbiH_C"/>
</dbReference>
<evidence type="ECO:0000256" key="2">
    <source>
        <dbReference type="ARBA" id="ARBA00023125"/>
    </source>
</evidence>
<dbReference type="SUPFAM" id="SSF46689">
    <property type="entry name" value="Homeodomain-like"/>
    <property type="match status" value="1"/>
</dbReference>
<keyword evidence="1" id="KW-0805">Transcription regulation</keyword>
<organism evidence="6 7">
    <name type="scientific">Rhizorhabdus dicambivorans</name>
    <dbReference type="NCBI Taxonomy" id="1850238"/>
    <lineage>
        <taxon>Bacteria</taxon>
        <taxon>Pseudomonadati</taxon>
        <taxon>Pseudomonadota</taxon>
        <taxon>Alphaproteobacteria</taxon>
        <taxon>Sphingomonadales</taxon>
        <taxon>Sphingomonadaceae</taxon>
        <taxon>Rhizorhabdus</taxon>
    </lineage>
</organism>
<keyword evidence="2 4" id="KW-0238">DNA-binding</keyword>
<dbReference type="InterPro" id="IPR001647">
    <property type="entry name" value="HTH_TetR"/>
</dbReference>
<evidence type="ECO:0000256" key="4">
    <source>
        <dbReference type="PROSITE-ProRule" id="PRU00335"/>
    </source>
</evidence>
<evidence type="ECO:0000256" key="3">
    <source>
        <dbReference type="ARBA" id="ARBA00023163"/>
    </source>
</evidence>
<evidence type="ECO:0000256" key="1">
    <source>
        <dbReference type="ARBA" id="ARBA00023015"/>
    </source>
</evidence>